<dbReference type="Proteomes" id="UP000193144">
    <property type="component" value="Unassembled WGS sequence"/>
</dbReference>
<evidence type="ECO:0000313" key="1">
    <source>
        <dbReference type="EMBL" id="ORY02133.1"/>
    </source>
</evidence>
<organism evidence="1 2">
    <name type="scientific">Clohesyomyces aquaticus</name>
    <dbReference type="NCBI Taxonomy" id="1231657"/>
    <lineage>
        <taxon>Eukaryota</taxon>
        <taxon>Fungi</taxon>
        <taxon>Dikarya</taxon>
        <taxon>Ascomycota</taxon>
        <taxon>Pezizomycotina</taxon>
        <taxon>Dothideomycetes</taxon>
        <taxon>Pleosporomycetidae</taxon>
        <taxon>Pleosporales</taxon>
        <taxon>Lindgomycetaceae</taxon>
        <taxon>Clohesyomyces</taxon>
    </lineage>
</organism>
<gene>
    <name evidence="1" type="ORF">BCR34DRAFT_493387</name>
</gene>
<name>A0A1Y1YVP4_9PLEO</name>
<accession>A0A1Y1YVP4</accession>
<dbReference type="STRING" id="1231657.A0A1Y1YVP4"/>
<sequence length="74" mass="8410">FIKLLILYFANRLYAPKNIKAALKQVFRNDKSILDVSHATTTGTRVRLSIATVSSTLSCYIFINYNSVRERVKG</sequence>
<feature type="non-terminal residue" evidence="1">
    <location>
        <position position="1"/>
    </location>
</feature>
<dbReference type="OrthoDB" id="194358at2759"/>
<protein>
    <submittedName>
        <fullName evidence="1">Uncharacterized protein</fullName>
    </submittedName>
</protein>
<evidence type="ECO:0000313" key="2">
    <source>
        <dbReference type="Proteomes" id="UP000193144"/>
    </source>
</evidence>
<reference evidence="1 2" key="1">
    <citation type="submission" date="2016-07" db="EMBL/GenBank/DDBJ databases">
        <title>Pervasive Adenine N6-methylation of Active Genes in Fungi.</title>
        <authorList>
            <consortium name="DOE Joint Genome Institute"/>
            <person name="Mondo S.J."/>
            <person name="Dannebaum R.O."/>
            <person name="Kuo R.C."/>
            <person name="Labutti K."/>
            <person name="Haridas S."/>
            <person name="Kuo A."/>
            <person name="Salamov A."/>
            <person name="Ahrendt S.R."/>
            <person name="Lipzen A."/>
            <person name="Sullivan W."/>
            <person name="Andreopoulos W.B."/>
            <person name="Clum A."/>
            <person name="Lindquist E."/>
            <person name="Daum C."/>
            <person name="Ramamoorthy G.K."/>
            <person name="Gryganskyi A."/>
            <person name="Culley D."/>
            <person name="Magnuson J.K."/>
            <person name="James T.Y."/>
            <person name="O'Malley M.A."/>
            <person name="Stajich J.E."/>
            <person name="Spatafora J.W."/>
            <person name="Visel A."/>
            <person name="Grigoriev I.V."/>
        </authorList>
    </citation>
    <scope>NUCLEOTIDE SEQUENCE [LARGE SCALE GENOMIC DNA]</scope>
    <source>
        <strain evidence="1 2">CBS 115471</strain>
    </source>
</reference>
<dbReference type="AlphaFoldDB" id="A0A1Y1YVP4"/>
<dbReference type="EMBL" id="MCFA01000161">
    <property type="protein sequence ID" value="ORY02133.1"/>
    <property type="molecule type" value="Genomic_DNA"/>
</dbReference>
<keyword evidence="2" id="KW-1185">Reference proteome</keyword>
<proteinExistence type="predicted"/>
<comment type="caution">
    <text evidence="1">The sequence shown here is derived from an EMBL/GenBank/DDBJ whole genome shotgun (WGS) entry which is preliminary data.</text>
</comment>